<name>A0ABQ8C0S6_BRANA</name>
<dbReference type="InterPro" id="IPR012340">
    <property type="entry name" value="NA-bd_OB-fold"/>
</dbReference>
<evidence type="ECO:0000313" key="1">
    <source>
        <dbReference type="EMBL" id="KAH0910578.1"/>
    </source>
</evidence>
<dbReference type="Gene3D" id="2.40.50.140">
    <property type="entry name" value="Nucleic acid-binding proteins"/>
    <property type="match status" value="2"/>
</dbReference>
<keyword evidence="2" id="KW-1185">Reference proteome</keyword>
<dbReference type="PANTHER" id="PTHR47165">
    <property type="entry name" value="OS03G0429900 PROTEIN"/>
    <property type="match status" value="1"/>
</dbReference>
<protein>
    <recommendedName>
        <fullName evidence="3">Replication factor A C-terminal domain-containing protein</fullName>
    </recommendedName>
</protein>
<proteinExistence type="predicted"/>
<dbReference type="EMBL" id="JAGKQM010000009">
    <property type="protein sequence ID" value="KAH0910578.1"/>
    <property type="molecule type" value="Genomic_DNA"/>
</dbReference>
<comment type="caution">
    <text evidence="1">The sequence shown here is derived from an EMBL/GenBank/DDBJ whole genome shotgun (WGS) entry which is preliminary data.</text>
</comment>
<evidence type="ECO:0000313" key="2">
    <source>
        <dbReference type="Proteomes" id="UP000824890"/>
    </source>
</evidence>
<feature type="non-terminal residue" evidence="1">
    <location>
        <position position="1"/>
    </location>
</feature>
<dbReference type="PANTHER" id="PTHR47165:SF4">
    <property type="entry name" value="OS03G0429900 PROTEIN"/>
    <property type="match status" value="1"/>
</dbReference>
<reference evidence="1 2" key="1">
    <citation type="submission" date="2021-05" db="EMBL/GenBank/DDBJ databases">
        <title>Genome Assembly of Synthetic Allotetraploid Brassica napus Reveals Homoeologous Exchanges between Subgenomes.</title>
        <authorList>
            <person name="Davis J.T."/>
        </authorList>
    </citation>
    <scope>NUCLEOTIDE SEQUENCE [LARGE SCALE GENOMIC DNA]</scope>
    <source>
        <strain evidence="2">cv. Da-Ae</strain>
        <tissue evidence="1">Seedling</tissue>
    </source>
</reference>
<gene>
    <name evidence="1" type="ORF">HID58_033899</name>
</gene>
<organism evidence="1 2">
    <name type="scientific">Brassica napus</name>
    <name type="common">Rape</name>
    <dbReference type="NCBI Taxonomy" id="3708"/>
    <lineage>
        <taxon>Eukaryota</taxon>
        <taxon>Viridiplantae</taxon>
        <taxon>Streptophyta</taxon>
        <taxon>Embryophyta</taxon>
        <taxon>Tracheophyta</taxon>
        <taxon>Spermatophyta</taxon>
        <taxon>Magnoliopsida</taxon>
        <taxon>eudicotyledons</taxon>
        <taxon>Gunneridae</taxon>
        <taxon>Pentapetalae</taxon>
        <taxon>rosids</taxon>
        <taxon>malvids</taxon>
        <taxon>Brassicales</taxon>
        <taxon>Brassicaceae</taxon>
        <taxon>Brassiceae</taxon>
        <taxon>Brassica</taxon>
    </lineage>
</organism>
<evidence type="ECO:0008006" key="3">
    <source>
        <dbReference type="Google" id="ProtNLM"/>
    </source>
</evidence>
<accession>A0ABQ8C0S6</accession>
<dbReference type="Proteomes" id="UP000824890">
    <property type="component" value="Unassembled WGS sequence"/>
</dbReference>
<sequence length="275" mass="30654">STVVHGSVSALRQLRFRKCMTKSSVYTLSGLDVMRSSPKFRLSEAPVSIRFNDGTAFDKLTTTVRTIPTENFGFRPYDQILPDVMGELCAIRSTVTDHFPGAQRVMLTLHLERDTTVCVSMFNSLALAFHSKLDGYRREPRIVIVTGVNPKMVSDIVSLSAFTCYYPRRLQGGGTDQSASSSKITEFLCTAKVIEIQLGEGWCYISCLNCSKKLIREDTSFTYVSCNETNAVAELRIGANAQVDMELSRSLADLVGLQFYSKPPNLYDFLHFSCT</sequence>